<evidence type="ECO:0000313" key="2">
    <source>
        <dbReference type="Proteomes" id="UP000682892"/>
    </source>
</evidence>
<reference evidence="1" key="2">
    <citation type="journal article" date="2007" name="Science">
        <title>Genome sequence of Aedes aegypti, a major arbovirus vector.</title>
        <authorList>
            <person name="Nene V."/>
            <person name="Wortman J.R."/>
            <person name="Lawson D."/>
            <person name="Haas B."/>
            <person name="Kodira C."/>
            <person name="Tu Z.J."/>
            <person name="Loftus B."/>
            <person name="Xi Z."/>
            <person name="Megy K."/>
            <person name="Grabherr M."/>
            <person name="Ren Q."/>
            <person name="Zdobnov E.M."/>
            <person name="Lobo N.F."/>
            <person name="Campbell K.S."/>
            <person name="Brown S.E."/>
            <person name="Bonaldo M.F."/>
            <person name="Zhu J."/>
            <person name="Sinkins S.P."/>
            <person name="Hogenkamp D.G."/>
            <person name="Amedeo P."/>
            <person name="Arensburger P."/>
            <person name="Atkinson P.W."/>
            <person name="Bidwell S."/>
            <person name="Biedler J."/>
            <person name="Birney E."/>
            <person name="Bruggner R.V."/>
            <person name="Costas J."/>
            <person name="Coy M.R."/>
            <person name="Crabtree J."/>
            <person name="Crawford M."/>
            <person name="Debruyn B."/>
            <person name="Decaprio D."/>
            <person name="Eiglmeier K."/>
            <person name="Eisenstadt E."/>
            <person name="El-Dorry H."/>
            <person name="Gelbart W.M."/>
            <person name="Gomes S.L."/>
            <person name="Hammond M."/>
            <person name="Hannick L.I."/>
            <person name="Hogan J.R."/>
            <person name="Holmes M.H."/>
            <person name="Jaffe D."/>
            <person name="Johnston J.S."/>
            <person name="Kennedy R.C."/>
            <person name="Koo H."/>
            <person name="Kravitz S."/>
            <person name="Kriventseva E.V."/>
            <person name="Kulp D."/>
            <person name="Labutti K."/>
            <person name="Lee E."/>
            <person name="Li S."/>
            <person name="Lovin D.D."/>
            <person name="Mao C."/>
            <person name="Mauceli E."/>
            <person name="Menck C.F."/>
            <person name="Miller J.R."/>
            <person name="Montgomery P."/>
            <person name="Mori A."/>
            <person name="Nascimento A.L."/>
            <person name="Naveira H.F."/>
            <person name="Nusbaum C."/>
            <person name="O'leary S."/>
            <person name="Orvis J."/>
            <person name="Pertea M."/>
            <person name="Quesneville H."/>
            <person name="Reidenbach K.R."/>
            <person name="Rogers Y.H."/>
            <person name="Roth C.W."/>
            <person name="Schneider J.R."/>
            <person name="Schatz M."/>
            <person name="Shumway M."/>
            <person name="Stanke M."/>
            <person name="Stinson E.O."/>
            <person name="Tubio J.M."/>
            <person name="Vanzee J.P."/>
            <person name="Verjovski-Almeida S."/>
            <person name="Werner D."/>
            <person name="White O."/>
            <person name="Wyder S."/>
            <person name="Zeng Q."/>
            <person name="Zhao Q."/>
            <person name="Zhao Y."/>
            <person name="Hill C.A."/>
            <person name="Raikhel A.S."/>
            <person name="Soares M.B."/>
            <person name="Knudson D.L."/>
            <person name="Lee N.H."/>
            <person name="Galagan J."/>
            <person name="Salzberg S.L."/>
            <person name="Paulsen I.T."/>
            <person name="Dimopoulos G."/>
            <person name="Collins F.H."/>
            <person name="Birren B."/>
            <person name="Fraser-Liggett C.M."/>
            <person name="Severson D.W."/>
        </authorList>
    </citation>
    <scope>NUCLEOTIDE SEQUENCE [LARGE SCALE GENOMIC DNA]</scope>
    <source>
        <strain evidence="1">Liverpool</strain>
    </source>
</reference>
<dbReference type="AlphaFoldDB" id="Q16UT1"/>
<sequence>MDSPLGHFETYRSFRIEIQRNSPGHNIESVSVVSCFIATTNRSIGIFLAGKVHQHVQNQSTFLVPFVKRFIVTPYVNHSAQKSFAGKISGDLGVPLQFVETVQHEVGHIHGPIGRKRPRRVTCRIQFRWVQVFSSVLFHAEQIRVHLGHRVWVWMIWIVI</sequence>
<reference evidence="1" key="3">
    <citation type="submission" date="2012-09" db="EMBL/GenBank/DDBJ databases">
        <authorList>
            <consortium name="VectorBase"/>
        </authorList>
    </citation>
    <scope>NUCLEOTIDE SEQUENCE</scope>
    <source>
        <strain evidence="1">Liverpool</strain>
    </source>
</reference>
<dbReference type="PaxDb" id="7159-AAEL009797-PA"/>
<organism evidence="1 2">
    <name type="scientific">Aedes aegypti</name>
    <name type="common">Yellowfever mosquito</name>
    <name type="synonym">Culex aegypti</name>
    <dbReference type="NCBI Taxonomy" id="7159"/>
    <lineage>
        <taxon>Eukaryota</taxon>
        <taxon>Metazoa</taxon>
        <taxon>Ecdysozoa</taxon>
        <taxon>Arthropoda</taxon>
        <taxon>Hexapoda</taxon>
        <taxon>Insecta</taxon>
        <taxon>Pterygota</taxon>
        <taxon>Neoptera</taxon>
        <taxon>Endopterygota</taxon>
        <taxon>Diptera</taxon>
        <taxon>Nematocera</taxon>
        <taxon>Culicoidea</taxon>
        <taxon>Culicidae</taxon>
        <taxon>Culicinae</taxon>
        <taxon>Aedini</taxon>
        <taxon>Aedes</taxon>
        <taxon>Stegomyia</taxon>
    </lineage>
</organism>
<dbReference type="Proteomes" id="UP000682892">
    <property type="component" value="Unassembled WGS sequence"/>
</dbReference>
<accession>Q16UT1</accession>
<gene>
    <name evidence="1" type="ORF">AaeL_AAEL009797</name>
</gene>
<protein>
    <submittedName>
        <fullName evidence="1">AAEL009797-PA</fullName>
    </submittedName>
</protein>
<feature type="non-terminal residue" evidence="1">
    <location>
        <position position="160"/>
    </location>
</feature>
<name>Q16UT1_AEDAE</name>
<reference evidence="1" key="1">
    <citation type="submission" date="2005-10" db="EMBL/GenBank/DDBJ databases">
        <authorList>
            <person name="Loftus B.J."/>
            <person name="Nene V.M."/>
            <person name="Hannick L.I."/>
            <person name="Bidwell S."/>
            <person name="Haas B."/>
            <person name="Amedeo P."/>
            <person name="Orvis J."/>
            <person name="Wortman J.R."/>
            <person name="White O.R."/>
            <person name="Salzberg S."/>
            <person name="Shumway M."/>
            <person name="Koo H."/>
            <person name="Zhao Y."/>
            <person name="Holmes M."/>
            <person name="Miller J."/>
            <person name="Schatz M."/>
            <person name="Pop M."/>
            <person name="Pai G."/>
            <person name="Utterback T."/>
            <person name="Rogers Y.-H."/>
            <person name="Kravitz S."/>
            <person name="Fraser C.M."/>
        </authorList>
    </citation>
    <scope>NUCLEOTIDE SEQUENCE</scope>
    <source>
        <strain evidence="1">Liverpool</strain>
    </source>
</reference>
<evidence type="ECO:0000313" key="1">
    <source>
        <dbReference type="EMBL" id="EAT38305.1"/>
    </source>
</evidence>
<proteinExistence type="predicted"/>
<dbReference type="EMBL" id="CH477614">
    <property type="protein sequence ID" value="EAT38305.1"/>
    <property type="molecule type" value="Genomic_DNA"/>
</dbReference>